<name>A0A5J5GD84_9BACL</name>
<evidence type="ECO:0000259" key="2">
    <source>
        <dbReference type="SMART" id="SM00954"/>
    </source>
</evidence>
<feature type="domain" description="RelA/SpoT" evidence="2">
    <location>
        <begin position="43"/>
        <end position="167"/>
    </location>
</feature>
<comment type="pathway">
    <text evidence="1">Purine metabolism; ppGpp biosynthesis; ppGpp from GTP: step 1/2.</text>
</comment>
<evidence type="ECO:0000313" key="4">
    <source>
        <dbReference type="Proteomes" id="UP000367750"/>
    </source>
</evidence>
<dbReference type="Pfam" id="PF04607">
    <property type="entry name" value="RelA_SpoT"/>
    <property type="match status" value="1"/>
</dbReference>
<dbReference type="InterPro" id="IPR043519">
    <property type="entry name" value="NT_sf"/>
</dbReference>
<dbReference type="RefSeq" id="WP_150457599.1">
    <property type="nucleotide sequence ID" value="NZ_VYKK01000007.1"/>
</dbReference>
<protein>
    <submittedName>
        <fullName evidence="3">RelA/SpoT domain-containing protein</fullName>
    </submittedName>
</protein>
<dbReference type="Proteomes" id="UP000367750">
    <property type="component" value="Unassembled WGS sequence"/>
</dbReference>
<comment type="caution">
    <text evidence="3">The sequence shown here is derived from an EMBL/GenBank/DDBJ whole genome shotgun (WGS) entry which is preliminary data.</text>
</comment>
<dbReference type="SMART" id="SM00954">
    <property type="entry name" value="RelA_SpoT"/>
    <property type="match status" value="1"/>
</dbReference>
<organism evidence="3 4">
    <name type="scientific">Paenibacillus spiritus</name>
    <dbReference type="NCBI Taxonomy" id="2496557"/>
    <lineage>
        <taxon>Bacteria</taxon>
        <taxon>Bacillati</taxon>
        <taxon>Bacillota</taxon>
        <taxon>Bacilli</taxon>
        <taxon>Bacillales</taxon>
        <taxon>Paenibacillaceae</taxon>
        <taxon>Paenibacillus</taxon>
    </lineage>
</organism>
<accession>A0A5J5GD84</accession>
<dbReference type="PANTHER" id="PTHR41773">
    <property type="entry name" value="GTP PYROPHOSPHATASE-RELATED"/>
    <property type="match status" value="1"/>
</dbReference>
<sequence length="298" mass="35349">MEKVCGNLMDREDIIVPEVLLKPIEKKIIRELDKIGLFYRIFSRVKTNDSIEKKFSFKDYSDNKKMQDIIGVRIVLYFNDDIEICGKLISRIYEKLGESIDKPDSSTFKPTRTNIIYRLDDVTTREILPAIHGKFIDNTFELQLRTVFSEGWHEVEHDLRYKCEEEWRAYDEHSRTLNGLVATLETCDWSIMTLFSDLSYRNYRDSNIIPMMRNKFRLRFENTPLNADIETILLKDNKKLLKNLFRIDRNELLEKLSEIKIPIPLNFNNILYVCNYYYLSSGELQSITPTSITRILQK</sequence>
<proteinExistence type="predicted"/>
<dbReference type="EMBL" id="VYKK01000007">
    <property type="protein sequence ID" value="KAA9005898.1"/>
    <property type="molecule type" value="Genomic_DNA"/>
</dbReference>
<gene>
    <name evidence="3" type="ORF">F4V43_07455</name>
</gene>
<evidence type="ECO:0000256" key="1">
    <source>
        <dbReference type="ARBA" id="ARBA00004976"/>
    </source>
</evidence>
<reference evidence="3 4" key="1">
    <citation type="submission" date="2019-09" db="EMBL/GenBank/DDBJ databases">
        <title>Bacillus ochoae sp. nov., Paenibacillus whitsoniae sp. nov., Paenibacillus spiritus sp. nov. Isolated from the Mars Exploration Rover during spacecraft assembly.</title>
        <authorList>
            <person name="Seuylemezian A."/>
            <person name="Vaishampayan P."/>
        </authorList>
    </citation>
    <scope>NUCLEOTIDE SEQUENCE [LARGE SCALE GENOMIC DNA]</scope>
    <source>
        <strain evidence="3 4">MER_111</strain>
    </source>
</reference>
<dbReference type="CDD" id="cd05399">
    <property type="entry name" value="NT_Rel-Spo_like"/>
    <property type="match status" value="1"/>
</dbReference>
<dbReference type="Gene3D" id="3.30.460.10">
    <property type="entry name" value="Beta Polymerase, domain 2"/>
    <property type="match status" value="1"/>
</dbReference>
<dbReference type="GO" id="GO:0015970">
    <property type="term" value="P:guanosine tetraphosphate biosynthetic process"/>
    <property type="evidence" value="ECO:0007669"/>
    <property type="project" value="UniProtKB-UniPathway"/>
</dbReference>
<evidence type="ECO:0000313" key="3">
    <source>
        <dbReference type="EMBL" id="KAA9005898.1"/>
    </source>
</evidence>
<dbReference type="OrthoDB" id="9801824at2"/>
<dbReference type="AlphaFoldDB" id="A0A5J5GD84"/>
<dbReference type="InterPro" id="IPR007685">
    <property type="entry name" value="RelA_SpoT"/>
</dbReference>
<keyword evidence="4" id="KW-1185">Reference proteome</keyword>
<dbReference type="UniPathway" id="UPA00908">
    <property type="reaction ID" value="UER00884"/>
</dbReference>
<dbReference type="PANTHER" id="PTHR41773:SF1">
    <property type="entry name" value="RELA_SPOT DOMAIN-CONTAINING PROTEIN"/>
    <property type="match status" value="1"/>
</dbReference>
<dbReference type="SUPFAM" id="SSF81301">
    <property type="entry name" value="Nucleotidyltransferase"/>
    <property type="match status" value="1"/>
</dbReference>